<evidence type="ECO:0000256" key="2">
    <source>
        <dbReference type="ARBA" id="ARBA00023125"/>
    </source>
</evidence>
<dbReference type="SUPFAM" id="SSF46894">
    <property type="entry name" value="C-terminal effector domain of the bipartite response regulators"/>
    <property type="match status" value="1"/>
</dbReference>
<dbReference type="Pfam" id="PF00931">
    <property type="entry name" value="NB-ARC"/>
    <property type="match status" value="1"/>
</dbReference>
<dbReference type="PANTHER" id="PTHR44688:SF16">
    <property type="entry name" value="DNA-BINDING TRANSCRIPTIONAL ACTIVATOR DEVR_DOSR"/>
    <property type="match status" value="1"/>
</dbReference>
<dbReference type="Proteomes" id="UP000221020">
    <property type="component" value="Unassembled WGS sequence"/>
</dbReference>
<dbReference type="Gene3D" id="1.25.40.10">
    <property type="entry name" value="Tetratricopeptide repeat domain"/>
    <property type="match status" value="1"/>
</dbReference>
<dbReference type="SUPFAM" id="SSF48452">
    <property type="entry name" value="TPR-like"/>
    <property type="match status" value="1"/>
</dbReference>
<dbReference type="EMBL" id="NVOR01000021">
    <property type="protein sequence ID" value="PED83101.1"/>
    <property type="molecule type" value="Genomic_DNA"/>
</dbReference>
<dbReference type="InterPro" id="IPR000792">
    <property type="entry name" value="Tscrpt_reg_LuxR_C"/>
</dbReference>
<name>A0AA91VD76_9BACI</name>
<evidence type="ECO:0000259" key="4">
    <source>
        <dbReference type="PROSITE" id="PS50043"/>
    </source>
</evidence>
<evidence type="ECO:0000313" key="5">
    <source>
        <dbReference type="EMBL" id="PED83101.1"/>
    </source>
</evidence>
<evidence type="ECO:0000313" key="6">
    <source>
        <dbReference type="Proteomes" id="UP000221020"/>
    </source>
</evidence>
<dbReference type="InterPro" id="IPR016032">
    <property type="entry name" value="Sig_transdc_resp-reg_C-effctor"/>
</dbReference>
<sequence>MNIEFQILSTKLMPPVPRQNYVKRESIFRKLQDLDNYKLIVIKGAAGSGKTTVLASFFKEYPRLPVAWISLDEENNTLFSFWYYVLESLRVFLKEEEEIFTLFQTIMHKEDMKYIVIELINLLSKEENITIVFDDFHYIADREVNESIRYFLKHSSPNIRMIILTRDEPNIYTGELLMAGTILEIGDKDLKLSFHEGVQFIQETLGLNIKRELVQKMNGLAEGWIGGLQLLALAKLDRRNDIENIKALNKYVITYLSNEILNDLKEEEKDFLIKTSILSYFTEGICNQFLGKPNEKEILKRLFQKNLFMTVIDEERGIYRYHAIFQQFLQHCFEKLEKEEKEELYLRAAYIYEQLGDFDECVKVLLEAKDYEAALDKIERYGQNRNGWGYLHHIPLSFVVRRKELAFQLIFYYYCNLELERCVDILTVIYEQNSESEYWRVFEFCKALIVEENLYVDVAFITEMDEMNMSDVTKAIIYAELSFLLRFQERVKEAIYMLHKAQMLEQKIKNPYVKIVILSSLSQIKEDLGELNECEKLYGEIFSFIEKHPILRTMLESCYIGVTGIYLKRLQLDLAEQSLEKVSQGESALEKGYLYNVMELQILKGNYPSAVEIIRQLQAFPVYQQYLASLLKYAIELEGEYREQINLFVSMYHQKKIKKRLRMEDKLLYAKILSWKGNIQESLHVIDEVAEITRKNKMRIVLIESLLLKVCILEKNKKGKREQLNLLREAIYYSYENSILSPYKLMEKQLKPLFVCLKKERLQDLNKAEQDFLFQLLGEKQKEEIDPMLSQRELEVLGVLATGVRNKEIGVKLYISISTVKTHIINIYTKLQVSNRVEAVNKALEIGLITQEKN</sequence>
<comment type="caution">
    <text evidence="5">The sequence shown here is derived from an EMBL/GenBank/DDBJ whole genome shotgun (WGS) entry which is preliminary data.</text>
</comment>
<dbReference type="AlphaFoldDB" id="A0AA91VD76"/>
<dbReference type="InterPro" id="IPR002182">
    <property type="entry name" value="NB-ARC"/>
</dbReference>
<accession>A0AA91VD76</accession>
<dbReference type="Gene3D" id="3.40.50.300">
    <property type="entry name" value="P-loop containing nucleotide triphosphate hydrolases"/>
    <property type="match status" value="1"/>
</dbReference>
<dbReference type="GO" id="GO:0006355">
    <property type="term" value="P:regulation of DNA-templated transcription"/>
    <property type="evidence" value="ECO:0007669"/>
    <property type="project" value="InterPro"/>
</dbReference>
<dbReference type="InterPro" id="IPR027417">
    <property type="entry name" value="P-loop_NTPase"/>
</dbReference>
<dbReference type="Gene3D" id="1.10.10.10">
    <property type="entry name" value="Winged helix-like DNA-binding domain superfamily/Winged helix DNA-binding domain"/>
    <property type="match status" value="1"/>
</dbReference>
<dbReference type="PROSITE" id="PS00622">
    <property type="entry name" value="HTH_LUXR_1"/>
    <property type="match status" value="1"/>
</dbReference>
<organism evidence="5 6">
    <name type="scientific">Bacillus pseudomycoides</name>
    <dbReference type="NCBI Taxonomy" id="64104"/>
    <lineage>
        <taxon>Bacteria</taxon>
        <taxon>Bacillati</taxon>
        <taxon>Bacillota</taxon>
        <taxon>Bacilli</taxon>
        <taxon>Bacillales</taxon>
        <taxon>Bacillaceae</taxon>
        <taxon>Bacillus</taxon>
        <taxon>Bacillus cereus group</taxon>
    </lineage>
</organism>
<gene>
    <name evidence="5" type="ORF">CON65_07870</name>
</gene>
<feature type="domain" description="HTH luxR-type" evidence="4">
    <location>
        <begin position="782"/>
        <end position="847"/>
    </location>
</feature>
<keyword evidence="3" id="KW-0804">Transcription</keyword>
<keyword evidence="1" id="KW-0805">Transcription regulation</keyword>
<keyword evidence="2" id="KW-0238">DNA-binding</keyword>
<dbReference type="GO" id="GO:0003677">
    <property type="term" value="F:DNA binding"/>
    <property type="evidence" value="ECO:0007669"/>
    <property type="project" value="UniProtKB-KW"/>
</dbReference>
<dbReference type="InterPro" id="IPR003593">
    <property type="entry name" value="AAA+_ATPase"/>
</dbReference>
<evidence type="ECO:0000256" key="1">
    <source>
        <dbReference type="ARBA" id="ARBA00023015"/>
    </source>
</evidence>
<dbReference type="PANTHER" id="PTHR44688">
    <property type="entry name" value="DNA-BINDING TRANSCRIPTIONAL ACTIVATOR DEVR_DOSR"/>
    <property type="match status" value="1"/>
</dbReference>
<dbReference type="PROSITE" id="PS50043">
    <property type="entry name" value="HTH_LUXR_2"/>
    <property type="match status" value="1"/>
</dbReference>
<dbReference type="SMART" id="SM00421">
    <property type="entry name" value="HTH_LUXR"/>
    <property type="match status" value="1"/>
</dbReference>
<dbReference type="Pfam" id="PF25873">
    <property type="entry name" value="WHD_MalT"/>
    <property type="match status" value="1"/>
</dbReference>
<evidence type="ECO:0000256" key="3">
    <source>
        <dbReference type="ARBA" id="ARBA00023163"/>
    </source>
</evidence>
<dbReference type="SUPFAM" id="SSF52540">
    <property type="entry name" value="P-loop containing nucleoside triphosphate hydrolases"/>
    <property type="match status" value="1"/>
</dbReference>
<proteinExistence type="predicted"/>
<dbReference type="InterPro" id="IPR059106">
    <property type="entry name" value="WHD_MalT"/>
</dbReference>
<dbReference type="CDD" id="cd06170">
    <property type="entry name" value="LuxR_C_like"/>
    <property type="match status" value="1"/>
</dbReference>
<dbReference type="Pfam" id="PF00196">
    <property type="entry name" value="GerE"/>
    <property type="match status" value="1"/>
</dbReference>
<dbReference type="RefSeq" id="WP_097897248.1">
    <property type="nucleotide sequence ID" value="NZ_NVOR01000021.1"/>
</dbReference>
<dbReference type="SMART" id="SM00382">
    <property type="entry name" value="AAA"/>
    <property type="match status" value="1"/>
</dbReference>
<dbReference type="InterPro" id="IPR011990">
    <property type="entry name" value="TPR-like_helical_dom_sf"/>
</dbReference>
<dbReference type="PRINTS" id="PR00038">
    <property type="entry name" value="HTHLUXR"/>
</dbReference>
<dbReference type="InterPro" id="IPR036388">
    <property type="entry name" value="WH-like_DNA-bd_sf"/>
</dbReference>
<reference evidence="5 6" key="1">
    <citation type="submission" date="2017-09" db="EMBL/GenBank/DDBJ databases">
        <title>Large-scale bioinformatics analysis of Bacillus genomes uncovers conserved roles of natural products in bacterial physiology.</title>
        <authorList>
            <consortium name="Agbiome Team Llc"/>
            <person name="Bleich R.M."/>
            <person name="Grubbs K.J."/>
            <person name="Santa Maria K.C."/>
            <person name="Allen S.E."/>
            <person name="Farag S."/>
            <person name="Shank E.A."/>
            <person name="Bowers A."/>
        </authorList>
    </citation>
    <scope>NUCLEOTIDE SEQUENCE [LARGE SCALE GENOMIC DNA]</scope>
    <source>
        <strain evidence="5 6">AFS092012</strain>
    </source>
</reference>
<protein>
    <submittedName>
        <fullName evidence="5">Helix-turn-helix transcriptional regulator</fullName>
    </submittedName>
</protein>